<dbReference type="PANTHER" id="PTHR28242:SF52">
    <property type="entry name" value="PHOSPHORELAY INTERMEDIATE PROTEIN YPD1"/>
    <property type="match status" value="1"/>
</dbReference>
<keyword evidence="1" id="KW-0597">Phosphoprotein</keyword>
<reference evidence="3 4" key="1">
    <citation type="submission" date="2015-01" db="EMBL/GenBank/DDBJ databases">
        <title>The Genome Sequence of Ochroconis gallopava CBS43764.</title>
        <authorList>
            <consortium name="The Broad Institute Genomics Platform"/>
            <person name="Cuomo C."/>
            <person name="de Hoog S."/>
            <person name="Gorbushina A."/>
            <person name="Stielow B."/>
            <person name="Teixiera M."/>
            <person name="Abouelleil A."/>
            <person name="Chapman S.B."/>
            <person name="Priest M."/>
            <person name="Young S.K."/>
            <person name="Wortman J."/>
            <person name="Nusbaum C."/>
            <person name="Birren B."/>
        </authorList>
    </citation>
    <scope>NUCLEOTIDE SEQUENCE [LARGE SCALE GENOMIC DNA]</scope>
    <source>
        <strain evidence="3 4">CBS 43764</strain>
    </source>
</reference>
<dbReference type="Proteomes" id="UP000053259">
    <property type="component" value="Unassembled WGS sequence"/>
</dbReference>
<evidence type="ECO:0000313" key="4">
    <source>
        <dbReference type="Proteomes" id="UP000053259"/>
    </source>
</evidence>
<dbReference type="STRING" id="253628.A0A0D1YZW8"/>
<dbReference type="InterPro" id="IPR045871">
    <property type="entry name" value="AHP1-5/YPD1"/>
</dbReference>
<dbReference type="SUPFAM" id="SSF47226">
    <property type="entry name" value="Histidine-containing phosphotransfer domain, HPT domain"/>
    <property type="match status" value="1"/>
</dbReference>
<evidence type="ECO:0000256" key="1">
    <source>
        <dbReference type="PROSITE-ProRule" id="PRU00110"/>
    </source>
</evidence>
<dbReference type="HOGENOM" id="CLU_085158_2_1_1"/>
<dbReference type="GO" id="GO:0005634">
    <property type="term" value="C:nucleus"/>
    <property type="evidence" value="ECO:0007669"/>
    <property type="project" value="TreeGrafter"/>
</dbReference>
<dbReference type="FunCoup" id="A0A0D1YZW8">
    <property type="interactions" value="92"/>
</dbReference>
<dbReference type="RefSeq" id="XP_016216121.1">
    <property type="nucleotide sequence ID" value="XM_016355815.1"/>
</dbReference>
<dbReference type="GO" id="GO:0043424">
    <property type="term" value="F:protein histidine kinase binding"/>
    <property type="evidence" value="ECO:0007669"/>
    <property type="project" value="InterPro"/>
</dbReference>
<dbReference type="PANTHER" id="PTHR28242">
    <property type="entry name" value="PHOSPHORELAY INTERMEDIATE PROTEIN YPD1"/>
    <property type="match status" value="1"/>
</dbReference>
<dbReference type="InParanoid" id="A0A0D1YZW8"/>
<dbReference type="VEuPathDB" id="FungiDB:PV09_02725"/>
<dbReference type="EMBL" id="KN847535">
    <property type="protein sequence ID" value="KIW06252.1"/>
    <property type="molecule type" value="Genomic_DNA"/>
</dbReference>
<name>A0A0D1YZW8_9PEZI</name>
<dbReference type="Pfam" id="PF01627">
    <property type="entry name" value="Hpt"/>
    <property type="match status" value="1"/>
</dbReference>
<dbReference type="GO" id="GO:0005737">
    <property type="term" value="C:cytoplasm"/>
    <property type="evidence" value="ECO:0007669"/>
    <property type="project" value="TreeGrafter"/>
</dbReference>
<dbReference type="GeneID" id="27310698"/>
<dbReference type="InterPro" id="IPR036641">
    <property type="entry name" value="HPT_dom_sf"/>
</dbReference>
<dbReference type="OrthoDB" id="1673781at2759"/>
<dbReference type="PROSITE" id="PS50894">
    <property type="entry name" value="HPT"/>
    <property type="match status" value="1"/>
</dbReference>
<protein>
    <recommendedName>
        <fullName evidence="2">HPt domain-containing protein</fullName>
    </recommendedName>
</protein>
<dbReference type="Gene3D" id="1.20.120.160">
    <property type="entry name" value="HPT domain"/>
    <property type="match status" value="1"/>
</dbReference>
<dbReference type="SMART" id="SM00073">
    <property type="entry name" value="HPT"/>
    <property type="match status" value="1"/>
</dbReference>
<feature type="domain" description="HPt" evidence="2">
    <location>
        <begin position="31"/>
        <end position="137"/>
    </location>
</feature>
<dbReference type="InterPro" id="IPR008207">
    <property type="entry name" value="Sig_transdc_His_kin_Hpt_dom"/>
</dbReference>
<dbReference type="GO" id="GO:0009927">
    <property type="term" value="F:histidine phosphotransfer kinase activity"/>
    <property type="evidence" value="ECO:0007669"/>
    <property type="project" value="InterPro"/>
</dbReference>
<dbReference type="GO" id="GO:0000160">
    <property type="term" value="P:phosphorelay signal transduction system"/>
    <property type="evidence" value="ECO:0007669"/>
    <property type="project" value="InterPro"/>
</dbReference>
<evidence type="ECO:0000313" key="3">
    <source>
        <dbReference type="EMBL" id="KIW06252.1"/>
    </source>
</evidence>
<accession>A0A0D1YZW8</accession>
<organism evidence="3 4">
    <name type="scientific">Verruconis gallopava</name>
    <dbReference type="NCBI Taxonomy" id="253628"/>
    <lineage>
        <taxon>Eukaryota</taxon>
        <taxon>Fungi</taxon>
        <taxon>Dikarya</taxon>
        <taxon>Ascomycota</taxon>
        <taxon>Pezizomycotina</taxon>
        <taxon>Dothideomycetes</taxon>
        <taxon>Pleosporomycetidae</taxon>
        <taxon>Venturiales</taxon>
        <taxon>Sympoventuriaceae</taxon>
        <taxon>Verruconis</taxon>
    </lineage>
</organism>
<feature type="modified residue" description="Phosphohistidine" evidence="1">
    <location>
        <position position="70"/>
    </location>
</feature>
<gene>
    <name evidence="3" type="ORF">PV09_02725</name>
</gene>
<keyword evidence="4" id="KW-1185">Reference proteome</keyword>
<dbReference type="CDD" id="cd00088">
    <property type="entry name" value="HPT"/>
    <property type="match status" value="1"/>
</dbReference>
<proteinExistence type="predicted"/>
<dbReference type="AlphaFoldDB" id="A0A0D1YZW8"/>
<sequence length="140" mass="15956">MAPDESALYLGDDIDRATFEQILEMDDDENDRDFSRSIVFDFFEQASETFEKMQARLAEKNLEELSALGHFLKGSSATLGLTRVKDSCEKIQHYGARKDATGTKDEKDDAKSLERIERTLAVAKADYQTAEKKLRLFYAE</sequence>
<evidence type="ECO:0000259" key="2">
    <source>
        <dbReference type="PROSITE" id="PS50894"/>
    </source>
</evidence>